<dbReference type="SUPFAM" id="SSF49899">
    <property type="entry name" value="Concanavalin A-like lectins/glucanases"/>
    <property type="match status" value="1"/>
</dbReference>
<dbReference type="InterPro" id="IPR013320">
    <property type="entry name" value="ConA-like_dom_sf"/>
</dbReference>
<protein>
    <recommendedName>
        <fullName evidence="4">Laminin G domain-containing protein</fullName>
    </recommendedName>
</protein>
<dbReference type="AlphaFoldDB" id="A0AAE0ENV4"/>
<comment type="caution">
    <text evidence="2">The sequence shown here is derived from an EMBL/GenBank/DDBJ whole genome shotgun (WGS) entry which is preliminary data.</text>
</comment>
<sequence>MPLQGEAAEVRFCGRLRATVHRALRLALCEPPRTGHSDWPFASHRALGTPIDPHSDWPFDWPFASHRAPGTPIGPSKASRQPMRGAASPEALTGGKVPTDACRLGPRDHAEAAGLVYVSPQRMARAMGELEALMEEAAPVQNSDALHRNVSHKASLASSRRDSVSAVFSHLKAVMRRTAAYFTVGASTGPAIRSSRRGSNHSRRRQTSPRSHHRLGAAAPVSNQPLLKFSAAVDRHAQHYYPYGVQYGVAETVLHRGGWRRCFTRSFENSTSTAPDPLPAVGSKGFAPSEVSAATEGYFAHCTQPHLLLAAKPRGAGAFVMLAAGPREEVLQEMSPGNDLAFNGAAGRPRPLEHNGVRWHHRRLQDVGFEDAVSAQGRWTGPHDDHSGALLMECEGKMSWRLGEHGQVQAGGVVGCVKDKAKLAAWEKVVFHRWSSEPSLFAAQSSSQSRGRGDEGRMQEAAVVAQIPVRRAARSDPTATTAHAAAAPLAASSPSRGARSAPSEEENMSALDDENQEGFYGFYGLPSSLLPEAAASSTFSLLEGLGGSKVPPEDGAIPPISSLLPPPPEGIYRDPWLHTFSGSVSDAARMPSVAVQGSSPRTVHLHLRTTADSDYAVLSTGTAGSRHRAFDIASRGTRGRCVGVRTRSELSGARRRRSAQPSVDLCTAVNDGGWHHVAVTLDEDATLVVYVDGRVESRAEGQWHVNTSGQANFLGRSNDETRPTPFSGQVYAVTFLPLALAFADLAVLAATDVPPRYYRSLLPGTNGTLAVQRPPLPAAVVWMEPSLVKLPVVTLRPGETYTYRMVVRNAGSTTVDFTIHVEGWMPLIAPGDPEWLLAWPPRGRVAPGGAAQVSLVYNTTGNTRPSQTFQAQVRVTHSCLDEFAAACADNMSEWHALQEQVVADGIEGTAVYTAMRVVDPSCGLESGAASRISMHEVQFLDDVAGARAGQALQYPAEVEDSGSTRENVGVGLKLKVDFASFSGLQAKDIAPALQFHNASMAQVSESSECGSLEMIVEGEVIVQDPWAADSTSISAHLPFLNASVSATYNHRPVFELFGMDLVASTFGQCTDKPGVLINVLFSEQVTMLNASGFDLGMGVFVTLIEPMSQLPEPAAAYHVHIGFEEGFLGETYVSLREGAVIDAKGAPNLATSNLTLVKFHTLPFGQIGSYQIDSQNQFSVNP</sequence>
<name>A0AAE0ENV4_9CHLO</name>
<feature type="region of interest" description="Disordered" evidence="1">
    <location>
        <begin position="66"/>
        <end position="97"/>
    </location>
</feature>
<dbReference type="EMBL" id="LGRX02035448">
    <property type="protein sequence ID" value="KAK3234834.1"/>
    <property type="molecule type" value="Genomic_DNA"/>
</dbReference>
<dbReference type="Proteomes" id="UP001190700">
    <property type="component" value="Unassembled WGS sequence"/>
</dbReference>
<feature type="compositionally biased region" description="Basic residues" evidence="1">
    <location>
        <begin position="194"/>
        <end position="215"/>
    </location>
</feature>
<reference evidence="2 3" key="1">
    <citation type="journal article" date="2015" name="Genome Biol. Evol.">
        <title>Comparative Genomics of a Bacterivorous Green Alga Reveals Evolutionary Causalities and Consequences of Phago-Mixotrophic Mode of Nutrition.</title>
        <authorList>
            <person name="Burns J.A."/>
            <person name="Paasch A."/>
            <person name="Narechania A."/>
            <person name="Kim E."/>
        </authorList>
    </citation>
    <scope>NUCLEOTIDE SEQUENCE [LARGE SCALE GENOMIC DNA]</scope>
    <source>
        <strain evidence="2 3">PLY_AMNH</strain>
    </source>
</reference>
<evidence type="ECO:0008006" key="4">
    <source>
        <dbReference type="Google" id="ProtNLM"/>
    </source>
</evidence>
<keyword evidence="3" id="KW-1185">Reference proteome</keyword>
<gene>
    <name evidence="2" type="ORF">CYMTET_54931</name>
</gene>
<organism evidence="2 3">
    <name type="scientific">Cymbomonas tetramitiformis</name>
    <dbReference type="NCBI Taxonomy" id="36881"/>
    <lineage>
        <taxon>Eukaryota</taxon>
        <taxon>Viridiplantae</taxon>
        <taxon>Chlorophyta</taxon>
        <taxon>Pyramimonadophyceae</taxon>
        <taxon>Pyramimonadales</taxon>
        <taxon>Pyramimonadaceae</taxon>
        <taxon>Cymbomonas</taxon>
    </lineage>
</organism>
<evidence type="ECO:0000313" key="2">
    <source>
        <dbReference type="EMBL" id="KAK3234834.1"/>
    </source>
</evidence>
<evidence type="ECO:0000256" key="1">
    <source>
        <dbReference type="SAM" id="MobiDB-lite"/>
    </source>
</evidence>
<dbReference type="Pfam" id="PF13385">
    <property type="entry name" value="Laminin_G_3"/>
    <property type="match status" value="1"/>
</dbReference>
<feature type="compositionally biased region" description="Polar residues" evidence="1">
    <location>
        <begin position="441"/>
        <end position="450"/>
    </location>
</feature>
<feature type="region of interest" description="Disordered" evidence="1">
    <location>
        <begin position="190"/>
        <end position="219"/>
    </location>
</feature>
<feature type="region of interest" description="Disordered" evidence="1">
    <location>
        <begin position="468"/>
        <end position="509"/>
    </location>
</feature>
<accession>A0AAE0ENV4</accession>
<feature type="region of interest" description="Disordered" evidence="1">
    <location>
        <begin position="441"/>
        <end position="460"/>
    </location>
</feature>
<proteinExistence type="predicted"/>
<feature type="compositionally biased region" description="Low complexity" evidence="1">
    <location>
        <begin position="477"/>
        <end position="501"/>
    </location>
</feature>
<evidence type="ECO:0000313" key="3">
    <source>
        <dbReference type="Proteomes" id="UP001190700"/>
    </source>
</evidence>
<dbReference type="Gene3D" id="2.60.120.200">
    <property type="match status" value="1"/>
</dbReference>